<dbReference type="RefSeq" id="WP_265722935.1">
    <property type="nucleotide sequence ID" value="NZ_JAPIVK010000032.1"/>
</dbReference>
<evidence type="ECO:0000256" key="4">
    <source>
        <dbReference type="ARBA" id="ARBA00036749"/>
    </source>
</evidence>
<dbReference type="InterPro" id="IPR020103">
    <property type="entry name" value="PsdUridine_synth_cat_dom_sf"/>
</dbReference>
<keyword evidence="3 7" id="KW-0413">Isomerase</keyword>
<dbReference type="Gene3D" id="3.30.70.1560">
    <property type="entry name" value="Alpha-L RNA-binding motif"/>
    <property type="match status" value="1"/>
</dbReference>
<evidence type="ECO:0000256" key="2">
    <source>
        <dbReference type="ARBA" id="ARBA00022884"/>
    </source>
</evidence>
<dbReference type="Gene3D" id="3.30.70.580">
    <property type="entry name" value="Pseudouridine synthase I, catalytic domain, N-terminal subdomain"/>
    <property type="match status" value="1"/>
</dbReference>
<evidence type="ECO:0000256" key="7">
    <source>
        <dbReference type="RuleBase" id="RU003887"/>
    </source>
</evidence>
<sequence length="230" mass="26099">MRLDKAVSQVTDLSRSDVKKAAKAERITVNDKITTNPAAKISDADAICLDGEPLAEPGPRYIMLHKPLGHVSASRDSEHPTVLDLIDEPNKHKLHVAGRLDIDTTGLVLLTDDGQWSHRITSPRHHCDKTYYAHLAERISDNAVEKFAKGIWLDNEKKRTRPARLEILYANEVRVTINEGRYHQVKRMFAALGNRVLELHRERIGDIELDEELEPGDYRFLTEEEIASVQ</sequence>
<keyword evidence="10" id="KW-1185">Reference proteome</keyword>
<evidence type="ECO:0000256" key="1">
    <source>
        <dbReference type="ARBA" id="ARBA00008348"/>
    </source>
</evidence>
<dbReference type="SMART" id="SM00363">
    <property type="entry name" value="S4"/>
    <property type="match status" value="1"/>
</dbReference>
<dbReference type="InterPro" id="IPR018496">
    <property type="entry name" value="PsdUridine_synth_RsuA/RluB_CS"/>
</dbReference>
<dbReference type="InterPro" id="IPR002942">
    <property type="entry name" value="S4_RNA-bd"/>
</dbReference>
<organism evidence="9 10">
    <name type="scientific">Microbulbifer halophilus</name>
    <dbReference type="NCBI Taxonomy" id="453963"/>
    <lineage>
        <taxon>Bacteria</taxon>
        <taxon>Pseudomonadati</taxon>
        <taxon>Pseudomonadota</taxon>
        <taxon>Gammaproteobacteria</taxon>
        <taxon>Cellvibrionales</taxon>
        <taxon>Microbulbiferaceae</taxon>
        <taxon>Microbulbifer</taxon>
    </lineage>
</organism>
<dbReference type="InterPro" id="IPR050343">
    <property type="entry name" value="RsuA_PseudoU_synthase"/>
</dbReference>
<accession>A0ABW5EER3</accession>
<reference evidence="10" key="1">
    <citation type="journal article" date="2019" name="Int. J. Syst. Evol. Microbiol.">
        <title>The Global Catalogue of Microorganisms (GCM) 10K type strain sequencing project: providing services to taxonomists for standard genome sequencing and annotation.</title>
        <authorList>
            <consortium name="The Broad Institute Genomics Platform"/>
            <consortium name="The Broad Institute Genome Sequencing Center for Infectious Disease"/>
            <person name="Wu L."/>
            <person name="Ma J."/>
        </authorList>
    </citation>
    <scope>NUCLEOTIDE SEQUENCE [LARGE SCALE GENOMIC DNA]</scope>
    <source>
        <strain evidence="10">KCTC 12848</strain>
    </source>
</reference>
<evidence type="ECO:0000313" key="9">
    <source>
        <dbReference type="EMBL" id="MFD2312071.1"/>
    </source>
</evidence>
<dbReference type="InterPro" id="IPR000748">
    <property type="entry name" value="PsdUridine_synth_RsuA/RluB/E/F"/>
</dbReference>
<dbReference type="EC" id="5.4.99.-" evidence="7"/>
<dbReference type="InterPro" id="IPR036986">
    <property type="entry name" value="S4_RNA-bd_sf"/>
</dbReference>
<protein>
    <recommendedName>
        <fullName evidence="7">Pseudouridine synthase</fullName>
        <ecNumber evidence="7">5.4.99.-</ecNumber>
    </recommendedName>
</protein>
<dbReference type="PROSITE" id="PS50889">
    <property type="entry name" value="S4"/>
    <property type="match status" value="1"/>
</dbReference>
<comment type="function">
    <text evidence="5">Responsible for synthesis of pseudouridine from uracil-516 in 16S ribosomal RNA.</text>
</comment>
<gene>
    <name evidence="9" type="primary">rsuA</name>
    <name evidence="9" type="ORF">ACFSKX_16715</name>
</gene>
<dbReference type="InterPro" id="IPR020094">
    <property type="entry name" value="TruA/RsuA/RluB/E/F_N"/>
</dbReference>
<dbReference type="SUPFAM" id="SSF55120">
    <property type="entry name" value="Pseudouridine synthase"/>
    <property type="match status" value="1"/>
</dbReference>
<comment type="caution">
    <text evidence="9">The sequence shown here is derived from an EMBL/GenBank/DDBJ whole genome shotgun (WGS) entry which is preliminary data.</text>
</comment>
<dbReference type="NCBIfam" id="TIGR00093">
    <property type="entry name" value="pseudouridine synthase"/>
    <property type="match status" value="1"/>
</dbReference>
<dbReference type="InterPro" id="IPR042092">
    <property type="entry name" value="PsdUridine_s_RsuA/RluB/E/F_cat"/>
</dbReference>
<dbReference type="GO" id="GO:0160136">
    <property type="term" value="F:16S rRNA pseudouridine(516) synthase activity"/>
    <property type="evidence" value="ECO:0007669"/>
    <property type="project" value="UniProtKB-EC"/>
</dbReference>
<keyword evidence="2 6" id="KW-0694">RNA-binding</keyword>
<evidence type="ECO:0000313" key="10">
    <source>
        <dbReference type="Proteomes" id="UP001597425"/>
    </source>
</evidence>
<dbReference type="PROSITE" id="PS01149">
    <property type="entry name" value="PSI_RSU"/>
    <property type="match status" value="1"/>
</dbReference>
<evidence type="ECO:0000259" key="8">
    <source>
        <dbReference type="SMART" id="SM00363"/>
    </source>
</evidence>
<dbReference type="InterPro" id="IPR006145">
    <property type="entry name" value="PsdUridine_synth_RsuA/RluA"/>
</dbReference>
<evidence type="ECO:0000256" key="3">
    <source>
        <dbReference type="ARBA" id="ARBA00023235"/>
    </source>
</evidence>
<dbReference type="CDD" id="cd02553">
    <property type="entry name" value="PseudoU_synth_RsuA"/>
    <property type="match status" value="1"/>
</dbReference>
<evidence type="ECO:0000256" key="6">
    <source>
        <dbReference type="PROSITE-ProRule" id="PRU00182"/>
    </source>
</evidence>
<dbReference type="Gene3D" id="3.10.290.10">
    <property type="entry name" value="RNA-binding S4 domain"/>
    <property type="match status" value="1"/>
</dbReference>
<proteinExistence type="inferred from homology"/>
<dbReference type="PANTHER" id="PTHR47683:SF4">
    <property type="entry name" value="PSEUDOURIDINE SYNTHASE"/>
    <property type="match status" value="1"/>
</dbReference>
<name>A0ABW5EER3_9GAMM</name>
<dbReference type="EMBL" id="JBHUJD010000028">
    <property type="protein sequence ID" value="MFD2312071.1"/>
    <property type="molecule type" value="Genomic_DNA"/>
</dbReference>
<dbReference type="PANTHER" id="PTHR47683">
    <property type="entry name" value="PSEUDOURIDINE SYNTHASE FAMILY PROTEIN-RELATED"/>
    <property type="match status" value="1"/>
</dbReference>
<comment type="similarity">
    <text evidence="1 7">Belongs to the pseudouridine synthase RsuA family.</text>
</comment>
<dbReference type="CDD" id="cd00165">
    <property type="entry name" value="S4"/>
    <property type="match status" value="1"/>
</dbReference>
<dbReference type="Pfam" id="PF00849">
    <property type="entry name" value="PseudoU_synth_2"/>
    <property type="match status" value="1"/>
</dbReference>
<feature type="domain" description="RNA-binding S4" evidence="8">
    <location>
        <begin position="1"/>
        <end position="59"/>
    </location>
</feature>
<comment type="catalytic activity">
    <reaction evidence="4">
        <text>uridine(516) in 16S rRNA = pseudouridine(516) in 16S rRNA</text>
        <dbReference type="Rhea" id="RHEA:38867"/>
        <dbReference type="Rhea" id="RHEA-COMP:10089"/>
        <dbReference type="Rhea" id="RHEA-COMP:10090"/>
        <dbReference type="ChEBI" id="CHEBI:65314"/>
        <dbReference type="ChEBI" id="CHEBI:65315"/>
        <dbReference type="EC" id="5.4.99.19"/>
    </reaction>
</comment>
<dbReference type="NCBIfam" id="NF008097">
    <property type="entry name" value="PRK10839.1"/>
    <property type="match status" value="1"/>
</dbReference>
<evidence type="ECO:0000256" key="5">
    <source>
        <dbReference type="ARBA" id="ARBA00037590"/>
    </source>
</evidence>
<dbReference type="SUPFAM" id="SSF55174">
    <property type="entry name" value="Alpha-L RNA-binding motif"/>
    <property type="match status" value="1"/>
</dbReference>
<dbReference type="Proteomes" id="UP001597425">
    <property type="component" value="Unassembled WGS sequence"/>
</dbReference>